<accession>A0A316AMC1</accession>
<feature type="transmembrane region" description="Helical" evidence="1">
    <location>
        <begin position="7"/>
        <end position="25"/>
    </location>
</feature>
<dbReference type="AlphaFoldDB" id="A0A316AMC1"/>
<reference evidence="2 3" key="1">
    <citation type="submission" date="2018-03" db="EMBL/GenBank/DDBJ databases">
        <title>Genomic Encyclopedia of Archaeal and Bacterial Type Strains, Phase II (KMG-II): from individual species to whole genera.</title>
        <authorList>
            <person name="Goeker M."/>
        </authorList>
    </citation>
    <scope>NUCLEOTIDE SEQUENCE [LARGE SCALE GENOMIC DNA]</scope>
    <source>
        <strain evidence="2 3">DSM 100346</strain>
    </source>
</reference>
<keyword evidence="1" id="KW-0472">Membrane</keyword>
<evidence type="ECO:0000256" key="1">
    <source>
        <dbReference type="SAM" id="Phobius"/>
    </source>
</evidence>
<dbReference type="EMBL" id="QGDT01000003">
    <property type="protein sequence ID" value="PWJ58925.1"/>
    <property type="molecule type" value="Genomic_DNA"/>
</dbReference>
<comment type="caution">
    <text evidence="2">The sequence shown here is derived from an EMBL/GenBank/DDBJ whole genome shotgun (WGS) entry which is preliminary data.</text>
</comment>
<gene>
    <name evidence="2" type="ORF">CLV98_103296</name>
</gene>
<dbReference type="OrthoDB" id="965595at2"/>
<dbReference type="RefSeq" id="WP_109673846.1">
    <property type="nucleotide sequence ID" value="NZ_QGDT01000003.1"/>
</dbReference>
<dbReference type="Proteomes" id="UP000245880">
    <property type="component" value="Unassembled WGS sequence"/>
</dbReference>
<keyword evidence="1" id="KW-0812">Transmembrane</keyword>
<evidence type="ECO:0000313" key="3">
    <source>
        <dbReference type="Proteomes" id="UP000245880"/>
    </source>
</evidence>
<name>A0A316AMC1_9BACT</name>
<organism evidence="2 3">
    <name type="scientific">Dyadobacter jejuensis</name>
    <dbReference type="NCBI Taxonomy" id="1082580"/>
    <lineage>
        <taxon>Bacteria</taxon>
        <taxon>Pseudomonadati</taxon>
        <taxon>Bacteroidota</taxon>
        <taxon>Cytophagia</taxon>
        <taxon>Cytophagales</taxon>
        <taxon>Spirosomataceae</taxon>
        <taxon>Dyadobacter</taxon>
    </lineage>
</organism>
<proteinExistence type="predicted"/>
<evidence type="ECO:0000313" key="2">
    <source>
        <dbReference type="EMBL" id="PWJ58925.1"/>
    </source>
</evidence>
<keyword evidence="1" id="KW-1133">Transmembrane helix</keyword>
<keyword evidence="3" id="KW-1185">Reference proteome</keyword>
<feature type="transmembrane region" description="Helical" evidence="1">
    <location>
        <begin position="31"/>
        <end position="48"/>
    </location>
</feature>
<protein>
    <submittedName>
        <fullName evidence="2">Uncharacterized protein</fullName>
    </submittedName>
</protein>
<sequence length="99" mass="11781">MVFRQFAIGRFMVSFIVFILCYMAAGNLRDGFFQMLVAGLFVLTLYIFKEMKQGHLEELAHKDQEWLERFEAYKQDLEAINRYNELQSNRPSSQDIEED</sequence>